<dbReference type="PANTHER" id="PTHR12968">
    <property type="entry name" value="B9 DOMAIN-CONTAINING"/>
    <property type="match status" value="1"/>
</dbReference>
<dbReference type="PANTHER" id="PTHR12968:SF1">
    <property type="entry name" value="B9 DOMAIN-CONTAINING PROTEIN 1"/>
    <property type="match status" value="1"/>
</dbReference>
<keyword evidence="9" id="KW-1185">Reference proteome</keyword>
<accession>A0AAV8W928</accession>
<reference evidence="8 9" key="1">
    <citation type="journal article" date="2023" name="Insect Mol. Biol.">
        <title>Genome sequencing provides insights into the evolution of gene families encoding plant cell wall-degrading enzymes in longhorned beetles.</title>
        <authorList>
            <person name="Shin N.R."/>
            <person name="Okamura Y."/>
            <person name="Kirsch R."/>
            <person name="Pauchet Y."/>
        </authorList>
    </citation>
    <scope>NUCLEOTIDE SEQUENCE [LARGE SCALE GENOMIC DNA]</scope>
    <source>
        <strain evidence="8">EAD_L_NR</strain>
    </source>
</reference>
<keyword evidence="5" id="KW-0966">Cell projection</keyword>
<evidence type="ECO:0000256" key="7">
    <source>
        <dbReference type="ARBA" id="ARBA00039274"/>
    </source>
</evidence>
<evidence type="ECO:0000256" key="3">
    <source>
        <dbReference type="ARBA" id="ARBA00022794"/>
    </source>
</evidence>
<dbReference type="GO" id="GO:0060271">
    <property type="term" value="P:cilium assembly"/>
    <property type="evidence" value="ECO:0007669"/>
    <property type="project" value="TreeGrafter"/>
</dbReference>
<protein>
    <recommendedName>
        <fullName evidence="7">B9 domain-containing protein 1</fullName>
    </recommendedName>
</protein>
<comment type="subcellular location">
    <subcellularLocation>
        <location evidence="1">Cytoplasm</location>
        <location evidence="1">Cytoskeleton</location>
        <location evidence="1">Cilium basal body</location>
    </subcellularLocation>
</comment>
<evidence type="ECO:0000313" key="9">
    <source>
        <dbReference type="Proteomes" id="UP001159042"/>
    </source>
</evidence>
<comment type="caution">
    <text evidence="8">The sequence shown here is derived from an EMBL/GenBank/DDBJ whole genome shotgun (WGS) entry which is preliminary data.</text>
</comment>
<evidence type="ECO:0000256" key="4">
    <source>
        <dbReference type="ARBA" id="ARBA00023212"/>
    </source>
</evidence>
<dbReference type="GO" id="GO:0036038">
    <property type="term" value="C:MKS complex"/>
    <property type="evidence" value="ECO:0007669"/>
    <property type="project" value="TreeGrafter"/>
</dbReference>
<dbReference type="EMBL" id="JANEYG010000005">
    <property type="protein sequence ID" value="KAJ8922934.1"/>
    <property type="molecule type" value="Genomic_DNA"/>
</dbReference>
<keyword evidence="2" id="KW-0963">Cytoplasm</keyword>
<keyword evidence="3" id="KW-0970">Cilium biogenesis/degradation</keyword>
<dbReference type="PROSITE" id="PS51381">
    <property type="entry name" value="C2_B9"/>
    <property type="match status" value="1"/>
</dbReference>
<name>A0AAV8W928_9CUCU</name>
<comment type="similarity">
    <text evidence="6">Belongs to the B9D family.</text>
</comment>
<evidence type="ECO:0000313" key="8">
    <source>
        <dbReference type="EMBL" id="KAJ8922934.1"/>
    </source>
</evidence>
<sequence length="182" mass="20015">MGDGTFLVSLSGQIEWLDVLAPSGTSWYCKYEFYSGPDWKLIGGLEAGLSQIANVVTNGDKVVLNFPIEVQFKSTNPYGWPQIVLSVYKDMQLGGYGRAHMPLKPGVHALDVHLSRPISSSMLGSVFAFFGYHPELVDVKTLATTTGNNLIRMETTGYARITVNVVTQEFKNLGYDIGKTKD</sequence>
<evidence type="ECO:0000256" key="2">
    <source>
        <dbReference type="ARBA" id="ARBA00022490"/>
    </source>
</evidence>
<dbReference type="Pfam" id="PF07162">
    <property type="entry name" value="B9-C2"/>
    <property type="match status" value="1"/>
</dbReference>
<dbReference type="Proteomes" id="UP001159042">
    <property type="component" value="Unassembled WGS sequence"/>
</dbReference>
<evidence type="ECO:0000256" key="5">
    <source>
        <dbReference type="ARBA" id="ARBA00023273"/>
    </source>
</evidence>
<dbReference type="AlphaFoldDB" id="A0AAV8W928"/>
<dbReference type="InterPro" id="IPR010796">
    <property type="entry name" value="C2_B9-type_dom"/>
</dbReference>
<proteinExistence type="inferred from homology"/>
<keyword evidence="4" id="KW-0206">Cytoskeleton</keyword>
<evidence type="ECO:0000256" key="1">
    <source>
        <dbReference type="ARBA" id="ARBA00004120"/>
    </source>
</evidence>
<gene>
    <name evidence="8" type="ORF">NQ315_001479</name>
</gene>
<organism evidence="8 9">
    <name type="scientific">Exocentrus adspersus</name>
    <dbReference type="NCBI Taxonomy" id="1586481"/>
    <lineage>
        <taxon>Eukaryota</taxon>
        <taxon>Metazoa</taxon>
        <taxon>Ecdysozoa</taxon>
        <taxon>Arthropoda</taxon>
        <taxon>Hexapoda</taxon>
        <taxon>Insecta</taxon>
        <taxon>Pterygota</taxon>
        <taxon>Neoptera</taxon>
        <taxon>Endopterygota</taxon>
        <taxon>Coleoptera</taxon>
        <taxon>Polyphaga</taxon>
        <taxon>Cucujiformia</taxon>
        <taxon>Chrysomeloidea</taxon>
        <taxon>Cerambycidae</taxon>
        <taxon>Lamiinae</taxon>
        <taxon>Acanthocinini</taxon>
        <taxon>Exocentrus</taxon>
    </lineage>
</organism>
<evidence type="ECO:0000256" key="6">
    <source>
        <dbReference type="ARBA" id="ARBA00038411"/>
    </source>
</evidence>